<evidence type="ECO:0000313" key="3">
    <source>
        <dbReference type="EMBL" id="EGR28628.1"/>
    </source>
</evidence>
<dbReference type="Proteomes" id="UP000008983">
    <property type="component" value="Unassembled WGS sequence"/>
</dbReference>
<dbReference type="InterPro" id="IPR000719">
    <property type="entry name" value="Prot_kinase_dom"/>
</dbReference>
<keyword evidence="1" id="KW-0067">ATP-binding</keyword>
<dbReference type="OrthoDB" id="4062651at2759"/>
<dbReference type="PROSITE" id="PS00107">
    <property type="entry name" value="PROTEIN_KINASE_ATP"/>
    <property type="match status" value="1"/>
</dbReference>
<reference evidence="3 4" key="1">
    <citation type="submission" date="2011-07" db="EMBL/GenBank/DDBJ databases">
        <authorList>
            <person name="Coyne R."/>
            <person name="Brami D."/>
            <person name="Johnson J."/>
            <person name="Hostetler J."/>
            <person name="Hannick L."/>
            <person name="Clark T."/>
            <person name="Cassidy-Hanley D."/>
            <person name="Inman J."/>
        </authorList>
    </citation>
    <scope>NUCLEOTIDE SEQUENCE [LARGE SCALE GENOMIC DNA]</scope>
    <source>
        <strain evidence="3 4">G5</strain>
    </source>
</reference>
<dbReference type="EMBL" id="GL984224">
    <property type="protein sequence ID" value="EGR28628.1"/>
    <property type="molecule type" value="Genomic_DNA"/>
</dbReference>
<dbReference type="Gene3D" id="1.10.510.10">
    <property type="entry name" value="Transferase(Phosphotransferase) domain 1"/>
    <property type="match status" value="1"/>
</dbReference>
<name>G0R1N4_ICHMU</name>
<dbReference type="PROSITE" id="PS50011">
    <property type="entry name" value="PROTEIN_KINASE_DOM"/>
    <property type="match status" value="1"/>
</dbReference>
<dbReference type="Gene3D" id="3.30.200.20">
    <property type="entry name" value="Phosphorylase Kinase, domain 1"/>
    <property type="match status" value="1"/>
</dbReference>
<feature type="binding site" evidence="1">
    <location>
        <position position="36"/>
    </location>
    <ligand>
        <name>ATP</name>
        <dbReference type="ChEBI" id="CHEBI:30616"/>
    </ligand>
</feature>
<gene>
    <name evidence="3" type="ORF">IMG5_171640</name>
</gene>
<dbReference type="GO" id="GO:0005634">
    <property type="term" value="C:nucleus"/>
    <property type="evidence" value="ECO:0007669"/>
    <property type="project" value="TreeGrafter"/>
</dbReference>
<organism evidence="3 4">
    <name type="scientific">Ichthyophthirius multifiliis</name>
    <name type="common">White spot disease agent</name>
    <name type="synonym">Ich</name>
    <dbReference type="NCBI Taxonomy" id="5932"/>
    <lineage>
        <taxon>Eukaryota</taxon>
        <taxon>Sar</taxon>
        <taxon>Alveolata</taxon>
        <taxon>Ciliophora</taxon>
        <taxon>Intramacronucleata</taxon>
        <taxon>Oligohymenophorea</taxon>
        <taxon>Hymenostomatida</taxon>
        <taxon>Ophryoglenina</taxon>
        <taxon>Ichthyophthirius</taxon>
    </lineage>
</organism>
<dbReference type="AlphaFoldDB" id="G0R1N4"/>
<feature type="non-terminal residue" evidence="3">
    <location>
        <position position="1"/>
    </location>
</feature>
<dbReference type="GO" id="GO:0004674">
    <property type="term" value="F:protein serine/threonine kinase activity"/>
    <property type="evidence" value="ECO:0007669"/>
    <property type="project" value="TreeGrafter"/>
</dbReference>
<dbReference type="PANTHER" id="PTHR44167:SF24">
    <property type="entry name" value="SERINE_THREONINE-PROTEIN KINASE CHK2"/>
    <property type="match status" value="1"/>
</dbReference>
<dbReference type="GO" id="GO:0044773">
    <property type="term" value="P:mitotic DNA damage checkpoint signaling"/>
    <property type="evidence" value="ECO:0007669"/>
    <property type="project" value="TreeGrafter"/>
</dbReference>
<dbReference type="InParanoid" id="G0R1N4"/>
<dbReference type="RefSeq" id="XP_004029864.1">
    <property type="nucleotide sequence ID" value="XM_004029816.1"/>
</dbReference>
<feature type="domain" description="Protein kinase" evidence="2">
    <location>
        <begin position="1"/>
        <end position="113"/>
    </location>
</feature>
<dbReference type="PANTHER" id="PTHR44167">
    <property type="entry name" value="OVARIAN-SPECIFIC SERINE/THREONINE-PROTEIN KINASE LOK-RELATED"/>
    <property type="match status" value="1"/>
</dbReference>
<dbReference type="InterPro" id="IPR017441">
    <property type="entry name" value="Protein_kinase_ATP_BS"/>
</dbReference>
<keyword evidence="1" id="KW-0547">Nucleotide-binding</keyword>
<protein>
    <recommendedName>
        <fullName evidence="2">Protein kinase domain-containing protein</fullName>
    </recommendedName>
</protein>
<sequence>NFDDYEINYKKFLGRGGFAEVYQGLQKSTKKNLAIKVLKPDIRWRNIIREVEILKRLKKCLELAQGKILNQEVKQLSEEEGGTPPYRAPEIILSNSYNMHITPSIDVWSAGIC</sequence>
<proteinExistence type="predicted"/>
<evidence type="ECO:0000259" key="2">
    <source>
        <dbReference type="PROSITE" id="PS50011"/>
    </source>
</evidence>
<dbReference type="GO" id="GO:0005737">
    <property type="term" value="C:cytoplasm"/>
    <property type="evidence" value="ECO:0007669"/>
    <property type="project" value="TreeGrafter"/>
</dbReference>
<keyword evidence="4" id="KW-1185">Reference proteome</keyword>
<dbReference type="InterPro" id="IPR011009">
    <property type="entry name" value="Kinase-like_dom_sf"/>
</dbReference>
<evidence type="ECO:0000313" key="4">
    <source>
        <dbReference type="Proteomes" id="UP000008983"/>
    </source>
</evidence>
<dbReference type="GO" id="GO:0005524">
    <property type="term" value="F:ATP binding"/>
    <property type="evidence" value="ECO:0007669"/>
    <property type="project" value="UniProtKB-UniRule"/>
</dbReference>
<evidence type="ECO:0000256" key="1">
    <source>
        <dbReference type="PROSITE-ProRule" id="PRU10141"/>
    </source>
</evidence>
<dbReference type="SUPFAM" id="SSF56112">
    <property type="entry name" value="Protein kinase-like (PK-like)"/>
    <property type="match status" value="1"/>
</dbReference>
<accession>G0R1N4</accession>
<dbReference type="GeneID" id="14904709"/>